<dbReference type="HOGENOM" id="CLU_3197894_0_0_9"/>
<evidence type="ECO:0000313" key="2">
    <source>
        <dbReference type="Proteomes" id="UP000004756"/>
    </source>
</evidence>
<accession>C0D6A1</accession>
<dbReference type="AlphaFoldDB" id="C0D6A1"/>
<sequence length="45" mass="5034">MRRGCRRRWFAAADEWNMGDERAGTGPRDVGGGALLFVRPAGRKE</sequence>
<evidence type="ECO:0000313" key="1">
    <source>
        <dbReference type="EMBL" id="EEG53133.1"/>
    </source>
</evidence>
<name>C0D6A1_9FIRM</name>
<reference evidence="1 2" key="1">
    <citation type="submission" date="2009-02" db="EMBL/GenBank/DDBJ databases">
        <title>Draft genome sequence of Clostridium asparagiforme (DSM 15981).</title>
        <authorList>
            <person name="Sudarsanam P."/>
            <person name="Ley R."/>
            <person name="Guruge J."/>
            <person name="Turnbaugh P.J."/>
            <person name="Mahowald M."/>
            <person name="Liep D."/>
            <person name="Gordon J."/>
        </authorList>
    </citation>
    <scope>NUCLEOTIDE SEQUENCE [LARGE SCALE GENOMIC DNA]</scope>
    <source>
        <strain evidence="1 2">DSM 15981</strain>
    </source>
</reference>
<dbReference type="EMBL" id="ACCJ01000398">
    <property type="protein sequence ID" value="EEG53133.1"/>
    <property type="molecule type" value="Genomic_DNA"/>
</dbReference>
<comment type="caution">
    <text evidence="1">The sequence shown here is derived from an EMBL/GenBank/DDBJ whole genome shotgun (WGS) entry which is preliminary data.</text>
</comment>
<gene>
    <name evidence="1" type="ORF">CLOSTASPAR_04798</name>
</gene>
<proteinExistence type="predicted"/>
<organism evidence="1 2">
    <name type="scientific">[Clostridium] asparagiforme DSM 15981</name>
    <dbReference type="NCBI Taxonomy" id="518636"/>
    <lineage>
        <taxon>Bacteria</taxon>
        <taxon>Bacillati</taxon>
        <taxon>Bacillota</taxon>
        <taxon>Clostridia</taxon>
        <taxon>Lachnospirales</taxon>
        <taxon>Lachnospiraceae</taxon>
        <taxon>Enterocloster</taxon>
    </lineage>
</organism>
<dbReference type="Proteomes" id="UP000004756">
    <property type="component" value="Unassembled WGS sequence"/>
</dbReference>
<keyword evidence="2" id="KW-1185">Reference proteome</keyword>
<protein>
    <submittedName>
        <fullName evidence="1">Uncharacterized protein</fullName>
    </submittedName>
</protein>